<accession>A0A154PFS1</accession>
<protein>
    <submittedName>
        <fullName evidence="1">Uncharacterized protein</fullName>
    </submittedName>
</protein>
<evidence type="ECO:0000313" key="2">
    <source>
        <dbReference type="Proteomes" id="UP000076502"/>
    </source>
</evidence>
<evidence type="ECO:0000313" key="1">
    <source>
        <dbReference type="EMBL" id="KZC10713.1"/>
    </source>
</evidence>
<organism evidence="1 2">
    <name type="scientific">Dufourea novaeangliae</name>
    <name type="common">Sweat bee</name>
    <dbReference type="NCBI Taxonomy" id="178035"/>
    <lineage>
        <taxon>Eukaryota</taxon>
        <taxon>Metazoa</taxon>
        <taxon>Ecdysozoa</taxon>
        <taxon>Arthropoda</taxon>
        <taxon>Hexapoda</taxon>
        <taxon>Insecta</taxon>
        <taxon>Pterygota</taxon>
        <taxon>Neoptera</taxon>
        <taxon>Endopterygota</taxon>
        <taxon>Hymenoptera</taxon>
        <taxon>Apocrita</taxon>
        <taxon>Aculeata</taxon>
        <taxon>Apoidea</taxon>
        <taxon>Anthophila</taxon>
        <taxon>Halictidae</taxon>
        <taxon>Rophitinae</taxon>
        <taxon>Dufourea</taxon>
    </lineage>
</organism>
<dbReference type="EMBL" id="KQ434896">
    <property type="protein sequence ID" value="KZC10713.1"/>
    <property type="molecule type" value="Genomic_DNA"/>
</dbReference>
<sequence>MPSATFLSPPRHSAGVIHESALARTAAFQGFQAFRGECLNEHRGGTNNAVSRLARNV</sequence>
<dbReference type="AlphaFoldDB" id="A0A154PFS1"/>
<dbReference type="Proteomes" id="UP000076502">
    <property type="component" value="Unassembled WGS sequence"/>
</dbReference>
<proteinExistence type="predicted"/>
<gene>
    <name evidence="1" type="ORF">WN55_02200</name>
</gene>
<name>A0A154PFS1_DUFNO</name>
<keyword evidence="2" id="KW-1185">Reference proteome</keyword>
<reference evidence="1 2" key="1">
    <citation type="submission" date="2015-07" db="EMBL/GenBank/DDBJ databases">
        <title>The genome of Dufourea novaeangliae.</title>
        <authorList>
            <person name="Pan H."/>
            <person name="Kapheim K."/>
        </authorList>
    </citation>
    <scope>NUCLEOTIDE SEQUENCE [LARGE SCALE GENOMIC DNA]</scope>
    <source>
        <strain evidence="1">0120121106</strain>
        <tissue evidence="1">Whole body</tissue>
    </source>
</reference>